<sequence length="1251" mass="140711">MLIKEYRISLPMSAEEYRIAQLYMIQKKSRVESHGAGSGVEILKNEPYENGPGGNGQYTHKIYHIGSHLPGWFRAILPKSALVVEEEAWNAYPYTKTRYRCPFVEKFVLEIETKYLNDGGDQENIFNLSPAEMKDRVLDIIDIAKDPISSGDYKQEEDPKLYQSTKTKRGPLNENWREEYRRAIKDPNNKTIKLMTAYKLCRVEFKYWGMQTKIERFIHEIALRKTMLHAHRQAWCWQDEYYGLELSDIRQLERETELALREKMADVSFEDESKNQKNSGQDNITSHDSYVDNVLKSSETDSPSEIKYSGDKMSSSTSPSKCSPLHHNPGQKTLETSRKERAMSLGDSGSQSLSNWRVQSLMHLQEASSDEEFYDAPVETLPVRSSSMECLSVSADEFVDAKSTLSSCTDLSTEPYSGRGLEKLCQKYSSNLPNTEKHQSKTLDSQDKVLFLVIHGGSLLDTTDHGSTSKRSDFSTLKATFSTVMKAHYPATIGQIVFKLVPCPQICTDALNILSSLAPFGFDTTPVTSECNPLWTQEYIPLGTVALLSTSSADYKDHINTMVSKANLVYHEFLNSSEGKDFNGRICILGDSVGSLLAYDALCRSGSHLGGSHSSLLEQELYQSHEGQEESDSFQQASDCQSQHKGSDPDKHKHDSDVSGIIVQDTYDFLAEEAVLRNPHKTKISERLNVGCSEELPRYSGSGSGISYESFKFDFDVTDFFMFGSSLGIVLAQRRLNGDEDKTCPPQRPACHQVFNLFHSSDPTAVRIEPLIDFSFRHIPPVHVPRYTRFPMGDAESIHLVSRKWWGSKRIDCVLYSPEILHSFPIPALPPLFHASFWESTDVAAFILRQVFRPDSLYGEMSYSFEKSPDKTLTVQDNQSKEKWQKRRTFYKVKNLQANHRGNDVLASEDKPQVLHSRFTYGPLDMTCLSGERIDIHVMDTMGEWNYMGTEVTDGNGRVSFTIPEDKKLSQGIYPVKMVVRVDHTFADLFLAVLPPKTETVVFSVDGSFTASVSIMGKDPKVRAGAVDVVRYWQELGYLILYITARPDMQHRQVVSWFAQHNFPHGMVIFMDGFSKEPLRQKINYLRNLQQDVQLVYRAAYGSSKDIAGYKDLGLKKEQIFIVGKASKKQASHAVFLSSGYAAHLETLSCPGVARPVSGNAKLIIRKNCFSLPAYSEKRSSKRISADPQSGVIVGATIPGFARQESAIGNTVITISESGHTIIQSGQCSLGLAARARGVSPRPKMNFESPR</sequence>
<evidence type="ECO:0000313" key="6">
    <source>
        <dbReference type="EMBL" id="KAL3856433.1"/>
    </source>
</evidence>
<evidence type="ECO:0000313" key="7">
    <source>
        <dbReference type="Proteomes" id="UP001634394"/>
    </source>
</evidence>
<organism evidence="6 7">
    <name type="scientific">Sinanodonta woodiana</name>
    <name type="common">Chinese pond mussel</name>
    <name type="synonym">Anodonta woodiana</name>
    <dbReference type="NCBI Taxonomy" id="1069815"/>
    <lineage>
        <taxon>Eukaryota</taxon>
        <taxon>Metazoa</taxon>
        <taxon>Spiralia</taxon>
        <taxon>Lophotrochozoa</taxon>
        <taxon>Mollusca</taxon>
        <taxon>Bivalvia</taxon>
        <taxon>Autobranchia</taxon>
        <taxon>Heteroconchia</taxon>
        <taxon>Palaeoheterodonta</taxon>
        <taxon>Unionida</taxon>
        <taxon>Unionoidea</taxon>
        <taxon>Unionidae</taxon>
        <taxon>Unioninae</taxon>
        <taxon>Sinanodonta</taxon>
    </lineage>
</organism>
<evidence type="ECO:0000256" key="3">
    <source>
        <dbReference type="ARBA" id="ARBA00022837"/>
    </source>
</evidence>
<accession>A0ABD3V6K6</accession>
<dbReference type="SMART" id="SM00775">
    <property type="entry name" value="LNS2"/>
    <property type="match status" value="1"/>
</dbReference>
<dbReference type="Proteomes" id="UP001634394">
    <property type="component" value="Unassembled WGS sequence"/>
</dbReference>
<keyword evidence="7" id="KW-1185">Reference proteome</keyword>
<evidence type="ECO:0000256" key="1">
    <source>
        <dbReference type="ARBA" id="ARBA00010316"/>
    </source>
</evidence>
<dbReference type="Pfam" id="PF02862">
    <property type="entry name" value="DDHD"/>
    <property type="match status" value="2"/>
</dbReference>
<reference evidence="6 7" key="1">
    <citation type="submission" date="2024-11" db="EMBL/GenBank/DDBJ databases">
        <title>Chromosome-level genome assembly of the freshwater bivalve Anodonta woodiana.</title>
        <authorList>
            <person name="Chen X."/>
        </authorList>
    </citation>
    <scope>NUCLEOTIDE SEQUENCE [LARGE SCALE GENOMIC DNA]</scope>
    <source>
        <strain evidence="6">MN2024</strain>
        <tissue evidence="6">Gills</tissue>
    </source>
</reference>
<dbReference type="CDD" id="cd08889">
    <property type="entry name" value="SRPBCC_PITPNM1-2_like"/>
    <property type="match status" value="1"/>
</dbReference>
<dbReference type="PANTHER" id="PTHR10658:SF81">
    <property type="entry name" value="PROTEIN RETINAL DEGENERATION B"/>
    <property type="match status" value="1"/>
</dbReference>
<dbReference type="InterPro" id="IPR055261">
    <property type="entry name" value="PI_transfer_N"/>
</dbReference>
<feature type="compositionally biased region" description="Polar residues" evidence="4">
    <location>
        <begin position="276"/>
        <end position="288"/>
    </location>
</feature>
<dbReference type="AlphaFoldDB" id="A0ABD3V6K6"/>
<dbReference type="Pfam" id="PF24694">
    <property type="entry name" value="LNS2_PITM1-3"/>
    <property type="match status" value="1"/>
</dbReference>
<evidence type="ECO:0000256" key="2">
    <source>
        <dbReference type="ARBA" id="ARBA00022553"/>
    </source>
</evidence>
<dbReference type="InterPro" id="IPR036412">
    <property type="entry name" value="HAD-like_sf"/>
</dbReference>
<feature type="compositionally biased region" description="Basic and acidic residues" evidence="4">
    <location>
        <begin position="266"/>
        <end position="275"/>
    </location>
</feature>
<dbReference type="SMART" id="SM01127">
    <property type="entry name" value="DDHD"/>
    <property type="match status" value="1"/>
</dbReference>
<dbReference type="InterPro" id="IPR031315">
    <property type="entry name" value="LNS2/PITP"/>
</dbReference>
<dbReference type="PRINTS" id="PR00391">
    <property type="entry name" value="PITRANSFER"/>
</dbReference>
<dbReference type="SUPFAM" id="SSF55961">
    <property type="entry name" value="Bet v1-like"/>
    <property type="match status" value="1"/>
</dbReference>
<comment type="caution">
    <text evidence="6">The sequence shown here is derived from an EMBL/GenBank/DDBJ whole genome shotgun (WGS) entry which is preliminary data.</text>
</comment>
<feature type="domain" description="DDHD" evidence="5">
    <location>
        <begin position="713"/>
        <end position="853"/>
    </location>
</feature>
<keyword evidence="2" id="KW-0597">Phosphoprotein</keyword>
<feature type="region of interest" description="Disordered" evidence="4">
    <location>
        <begin position="622"/>
        <end position="657"/>
    </location>
</feature>
<evidence type="ECO:0000256" key="4">
    <source>
        <dbReference type="SAM" id="MobiDB-lite"/>
    </source>
</evidence>
<feature type="compositionally biased region" description="Low complexity" evidence="4">
    <location>
        <begin position="311"/>
        <end position="323"/>
    </location>
</feature>
<proteinExistence type="inferred from homology"/>
<dbReference type="PANTHER" id="PTHR10658">
    <property type="entry name" value="PHOSPHATIDYLINOSITOL TRANSFER PROTEIN"/>
    <property type="match status" value="1"/>
</dbReference>
<evidence type="ECO:0000259" key="5">
    <source>
        <dbReference type="PROSITE" id="PS51043"/>
    </source>
</evidence>
<protein>
    <recommendedName>
        <fullName evidence="5">DDHD domain-containing protein</fullName>
    </recommendedName>
</protein>
<gene>
    <name evidence="6" type="ORF">ACJMK2_011194</name>
</gene>
<dbReference type="PROSITE" id="PS51043">
    <property type="entry name" value="DDHD"/>
    <property type="match status" value="1"/>
</dbReference>
<feature type="compositionally biased region" description="Basic and acidic residues" evidence="4">
    <location>
        <begin position="645"/>
        <end position="657"/>
    </location>
</feature>
<dbReference type="InterPro" id="IPR004177">
    <property type="entry name" value="DDHD_dom"/>
</dbReference>
<dbReference type="Pfam" id="PF24695">
    <property type="entry name" value="PITM1-3"/>
    <property type="match status" value="1"/>
</dbReference>
<feature type="region of interest" description="Disordered" evidence="4">
    <location>
        <begin position="266"/>
        <end position="333"/>
    </location>
</feature>
<dbReference type="FunFam" id="3.40.50.1000:FF:000173">
    <property type="entry name" value="Membrane-associated phosphatidylinositol transfer protein 2"/>
    <property type="match status" value="1"/>
</dbReference>
<name>A0ABD3V6K6_SINWO</name>
<dbReference type="InterPro" id="IPR001666">
    <property type="entry name" value="PI_transfer"/>
</dbReference>
<dbReference type="EMBL" id="JBJQND010000013">
    <property type="protein sequence ID" value="KAL3856433.1"/>
    <property type="molecule type" value="Genomic_DNA"/>
</dbReference>
<dbReference type="SUPFAM" id="SSF56784">
    <property type="entry name" value="HAD-like"/>
    <property type="match status" value="1"/>
</dbReference>
<keyword evidence="3" id="KW-0106">Calcium</keyword>
<dbReference type="Pfam" id="PF02121">
    <property type="entry name" value="IP_trans"/>
    <property type="match status" value="1"/>
</dbReference>
<comment type="similarity">
    <text evidence="1">Belongs to the PtdIns transfer protein family. PI transfer class IIA subfamily.</text>
</comment>
<feature type="compositionally biased region" description="Polar residues" evidence="4">
    <location>
        <begin position="633"/>
        <end position="644"/>
    </location>
</feature>
<dbReference type="FunFam" id="3.30.530.20:FF:000001">
    <property type="entry name" value="Phosphatidylinositol transfer protein membrane associated 2"/>
    <property type="match status" value="1"/>
</dbReference>
<dbReference type="Gene3D" id="3.30.530.20">
    <property type="match status" value="1"/>
</dbReference>
<dbReference type="InterPro" id="IPR023393">
    <property type="entry name" value="START-like_dom_sf"/>
</dbReference>